<comment type="catalytic activity">
    <reaction evidence="1">
        <text>[protein]-peptidylproline (omega=180) = [protein]-peptidylproline (omega=0)</text>
        <dbReference type="Rhea" id="RHEA:16237"/>
        <dbReference type="Rhea" id="RHEA-COMP:10747"/>
        <dbReference type="Rhea" id="RHEA-COMP:10748"/>
        <dbReference type="ChEBI" id="CHEBI:83833"/>
        <dbReference type="ChEBI" id="CHEBI:83834"/>
        <dbReference type="EC" id="5.2.1.8"/>
    </reaction>
</comment>
<evidence type="ECO:0000256" key="5">
    <source>
        <dbReference type="ARBA" id="ARBA00023235"/>
    </source>
</evidence>
<dbReference type="AlphaFoldDB" id="A0A366EE72"/>
<keyword evidence="5" id="KW-0413">Isomerase</keyword>
<dbReference type="PROSITE" id="PS51257">
    <property type="entry name" value="PROKAR_LIPOPROTEIN"/>
    <property type="match status" value="1"/>
</dbReference>
<feature type="chain" id="PRO_5038764811" description="peptidylprolyl isomerase" evidence="7">
    <location>
        <begin position="21"/>
        <end position="242"/>
    </location>
</feature>
<gene>
    <name evidence="8" type="ORF">DES48_102482</name>
</gene>
<feature type="region of interest" description="Disordered" evidence="6">
    <location>
        <begin position="25"/>
        <end position="53"/>
    </location>
</feature>
<dbReference type="Proteomes" id="UP000252254">
    <property type="component" value="Unassembled WGS sequence"/>
</dbReference>
<dbReference type="OrthoDB" id="2969382at2"/>
<evidence type="ECO:0000256" key="7">
    <source>
        <dbReference type="SAM" id="SignalP"/>
    </source>
</evidence>
<feature type="signal peptide" evidence="7">
    <location>
        <begin position="1"/>
        <end position="20"/>
    </location>
</feature>
<dbReference type="RefSeq" id="WP_113867582.1">
    <property type="nucleotide sequence ID" value="NZ_BAABQN010000002.1"/>
</dbReference>
<evidence type="ECO:0000256" key="1">
    <source>
        <dbReference type="ARBA" id="ARBA00000971"/>
    </source>
</evidence>
<feature type="compositionally biased region" description="Polar residues" evidence="6">
    <location>
        <begin position="38"/>
        <end position="47"/>
    </location>
</feature>
<evidence type="ECO:0000256" key="3">
    <source>
        <dbReference type="ARBA" id="ARBA00022729"/>
    </source>
</evidence>
<dbReference type="PANTHER" id="PTHR47245">
    <property type="entry name" value="PEPTIDYLPROLYL ISOMERASE"/>
    <property type="match status" value="1"/>
</dbReference>
<evidence type="ECO:0000313" key="8">
    <source>
        <dbReference type="EMBL" id="RBP00714.1"/>
    </source>
</evidence>
<keyword evidence="3 7" id="KW-0732">Signal</keyword>
<reference evidence="8 9" key="1">
    <citation type="submission" date="2018-06" db="EMBL/GenBank/DDBJ databases">
        <title>Genomic Encyclopedia of Type Strains, Phase IV (KMG-IV): sequencing the most valuable type-strain genomes for metagenomic binning, comparative biology and taxonomic classification.</title>
        <authorList>
            <person name="Goeker M."/>
        </authorList>
    </citation>
    <scope>NUCLEOTIDE SEQUENCE [LARGE SCALE GENOMIC DNA]</scope>
    <source>
        <strain evidence="8 9">DSM 15140</strain>
    </source>
</reference>
<accession>A0A366EE72</accession>
<dbReference type="Pfam" id="PF13624">
    <property type="entry name" value="SurA_N_3"/>
    <property type="match status" value="1"/>
</dbReference>
<evidence type="ECO:0000256" key="2">
    <source>
        <dbReference type="ARBA" id="ARBA00013194"/>
    </source>
</evidence>
<dbReference type="Gene3D" id="1.10.4030.10">
    <property type="entry name" value="Porin chaperone SurA, peptide-binding domain"/>
    <property type="match status" value="1"/>
</dbReference>
<organism evidence="8 9">
    <name type="scientific">Paraliobacillus ryukyuensis</name>
    <dbReference type="NCBI Taxonomy" id="200904"/>
    <lineage>
        <taxon>Bacteria</taxon>
        <taxon>Bacillati</taxon>
        <taxon>Bacillota</taxon>
        <taxon>Bacilli</taxon>
        <taxon>Bacillales</taxon>
        <taxon>Bacillaceae</taxon>
        <taxon>Paraliobacillus</taxon>
    </lineage>
</organism>
<keyword evidence="9" id="KW-1185">Reference proteome</keyword>
<proteinExistence type="predicted"/>
<dbReference type="InterPro" id="IPR050245">
    <property type="entry name" value="PrsA_foldase"/>
</dbReference>
<protein>
    <recommendedName>
        <fullName evidence="2">peptidylprolyl isomerase</fullName>
        <ecNumber evidence="2">5.2.1.8</ecNumber>
    </recommendedName>
</protein>
<dbReference type="GO" id="GO:0003755">
    <property type="term" value="F:peptidyl-prolyl cis-trans isomerase activity"/>
    <property type="evidence" value="ECO:0007669"/>
    <property type="project" value="UniProtKB-KW"/>
</dbReference>
<dbReference type="EMBL" id="QNRI01000002">
    <property type="protein sequence ID" value="RBP00714.1"/>
    <property type="molecule type" value="Genomic_DNA"/>
</dbReference>
<dbReference type="EC" id="5.2.1.8" evidence="2"/>
<evidence type="ECO:0000256" key="4">
    <source>
        <dbReference type="ARBA" id="ARBA00023110"/>
    </source>
</evidence>
<name>A0A366EE72_9BACI</name>
<dbReference type="STRING" id="200904.GCA_900168775_00741"/>
<dbReference type="InterPro" id="IPR027304">
    <property type="entry name" value="Trigger_fact/SurA_dom_sf"/>
</dbReference>
<dbReference type="PANTHER" id="PTHR47245:SF1">
    <property type="entry name" value="FOLDASE PROTEIN PRSA"/>
    <property type="match status" value="1"/>
</dbReference>
<dbReference type="SUPFAM" id="SSF109998">
    <property type="entry name" value="Triger factor/SurA peptide-binding domain-like"/>
    <property type="match status" value="1"/>
</dbReference>
<keyword evidence="4" id="KW-0697">Rotamase</keyword>
<evidence type="ECO:0000256" key="6">
    <source>
        <dbReference type="SAM" id="MobiDB-lite"/>
    </source>
</evidence>
<comment type="caution">
    <text evidence="8">The sequence shown here is derived from an EMBL/GenBank/DDBJ whole genome shotgun (WGS) entry which is preliminary data.</text>
</comment>
<evidence type="ECO:0000313" key="9">
    <source>
        <dbReference type="Proteomes" id="UP000252254"/>
    </source>
</evidence>
<sequence>MFKKITSFVFLLLLTVGLVACGNNQEGESEGSTDKATSDSANQTQVDISDEEKMESDAVVAVVNGEELLGNDYNTVYTQTKTLLQEQGQDVKDQEMVKEQALNALVSQKVLSQDAAAKGIEVTASDVDAYIEEAKAQFDSEKAFQTQLDNLNYTLESFREQVSMQLEQDAYVQQEFSNVEVTEEDVQAYYDTLTEQGNSDKLPALEDVKETIKTQLKNSQIQTKLNERIQALRDEAEIEKMI</sequence>